<evidence type="ECO:0000256" key="9">
    <source>
        <dbReference type="RuleBase" id="RU365041"/>
    </source>
</evidence>
<gene>
    <name evidence="12" type="ORF">RR42_s1299</name>
</gene>
<keyword evidence="5 9" id="KW-0812">Transmembrane</keyword>
<evidence type="ECO:0000256" key="6">
    <source>
        <dbReference type="ARBA" id="ARBA00022989"/>
    </source>
</evidence>
<dbReference type="GO" id="GO:0005886">
    <property type="term" value="C:plasma membrane"/>
    <property type="evidence" value="ECO:0007669"/>
    <property type="project" value="UniProtKB-SubCell"/>
</dbReference>
<comment type="function">
    <text evidence="8">Virulence factor required for growth in low Mg(2+) medium and for intramacrophage survival. May be involved in regulating membrane potential by activating Na(+)/K(+)-ATPase.</text>
</comment>
<dbReference type="STRING" id="68895.RR42_s1299"/>
<comment type="subcellular location">
    <subcellularLocation>
        <location evidence="9">Cell inner membrane</location>
        <topology evidence="9">Multi-pass membrane protein</topology>
    </subcellularLocation>
    <subcellularLocation>
        <location evidence="1">Cell membrane</location>
        <topology evidence="1">Multi-pass membrane protein</topology>
    </subcellularLocation>
</comment>
<dbReference type="InterPro" id="IPR003416">
    <property type="entry name" value="MgtC/SapB/SrpB/YhiD_fam"/>
</dbReference>
<evidence type="ECO:0000256" key="4">
    <source>
        <dbReference type="ARBA" id="ARBA00022475"/>
    </source>
</evidence>
<dbReference type="InterPro" id="IPR048640">
    <property type="entry name" value="MgtC-like_C"/>
</dbReference>
<name>A0A0C4YBD0_9BURK</name>
<feature type="transmembrane region" description="Helical" evidence="9">
    <location>
        <begin position="35"/>
        <end position="54"/>
    </location>
</feature>
<dbReference type="RefSeq" id="WP_043354534.1">
    <property type="nucleotide sequence ID" value="NZ_CP010537.1"/>
</dbReference>
<dbReference type="Pfam" id="PF02308">
    <property type="entry name" value="MgtC"/>
    <property type="match status" value="1"/>
</dbReference>
<reference evidence="12 13" key="1">
    <citation type="journal article" date="2015" name="Genome Announc.">
        <title>Complete Genome Sequence of Cupriavidus basilensis 4G11, Isolated from the Oak Ridge Field Research Center Site.</title>
        <authorList>
            <person name="Ray J."/>
            <person name="Waters R.J."/>
            <person name="Skerker J.M."/>
            <person name="Kuehl J.V."/>
            <person name="Price M.N."/>
            <person name="Huang J."/>
            <person name="Chakraborty R."/>
            <person name="Arkin A.P."/>
            <person name="Deutschbauer A."/>
        </authorList>
    </citation>
    <scope>NUCLEOTIDE SEQUENCE [LARGE SCALE GENOMIC DNA]</scope>
    <source>
        <strain evidence="12">4G11</strain>
    </source>
</reference>
<comment type="similarity">
    <text evidence="2 9">Belongs to the MgtC/SapB family.</text>
</comment>
<organism evidence="12 13">
    <name type="scientific">Cupriavidus basilensis</name>
    <dbReference type="NCBI Taxonomy" id="68895"/>
    <lineage>
        <taxon>Bacteria</taxon>
        <taxon>Pseudomonadati</taxon>
        <taxon>Pseudomonadota</taxon>
        <taxon>Betaproteobacteria</taxon>
        <taxon>Burkholderiales</taxon>
        <taxon>Burkholderiaceae</taxon>
        <taxon>Cupriavidus</taxon>
    </lineage>
</organism>
<dbReference type="PANTHER" id="PTHR33778:SF3">
    <property type="entry name" value="PROTEIN MGTC"/>
    <property type="match status" value="1"/>
</dbReference>
<dbReference type="PANTHER" id="PTHR33778">
    <property type="entry name" value="PROTEIN MGTC"/>
    <property type="match status" value="1"/>
</dbReference>
<dbReference type="Gene3D" id="3.30.70.260">
    <property type="match status" value="1"/>
</dbReference>
<keyword evidence="7 9" id="KW-0472">Membrane</keyword>
<dbReference type="Pfam" id="PF21770">
    <property type="entry name" value="MgtC_SapB_C"/>
    <property type="match status" value="1"/>
</dbReference>
<dbReference type="KEGG" id="cbw:RR42_s1299"/>
<feature type="transmembrane region" description="Helical" evidence="9">
    <location>
        <begin position="88"/>
        <end position="106"/>
    </location>
</feature>
<keyword evidence="9" id="KW-0997">Cell inner membrane</keyword>
<evidence type="ECO:0000256" key="7">
    <source>
        <dbReference type="ARBA" id="ARBA00023136"/>
    </source>
</evidence>
<dbReference type="InterPro" id="IPR049177">
    <property type="entry name" value="MgtC_SapB_SrpB_YhiD_N"/>
</dbReference>
<feature type="domain" description="MgtC-like C-terminal" evidence="11">
    <location>
        <begin position="148"/>
        <end position="226"/>
    </location>
</feature>
<evidence type="ECO:0000313" key="12">
    <source>
        <dbReference type="EMBL" id="AJG22887.1"/>
    </source>
</evidence>
<keyword evidence="4" id="KW-1003">Cell membrane</keyword>
<feature type="domain" description="MgtC/SapB/SrpB/YhiD N-terminal" evidence="10">
    <location>
        <begin position="10"/>
        <end position="130"/>
    </location>
</feature>
<accession>A0A0C4YBD0</accession>
<feature type="transmembrane region" description="Helical" evidence="9">
    <location>
        <begin position="60"/>
        <end position="79"/>
    </location>
</feature>
<proteinExistence type="inferred from homology"/>
<evidence type="ECO:0000256" key="8">
    <source>
        <dbReference type="ARBA" id="ARBA00025369"/>
    </source>
</evidence>
<keyword evidence="6 9" id="KW-1133">Transmembrane helix</keyword>
<evidence type="ECO:0000313" key="13">
    <source>
        <dbReference type="Proteomes" id="UP000031843"/>
    </source>
</evidence>
<dbReference type="AlphaFoldDB" id="A0A0C4YBD0"/>
<dbReference type="PRINTS" id="PR01837">
    <property type="entry name" value="MGTCSAPBPROT"/>
</dbReference>
<dbReference type="Proteomes" id="UP000031843">
    <property type="component" value="Chromosome secondary"/>
</dbReference>
<evidence type="ECO:0000256" key="1">
    <source>
        <dbReference type="ARBA" id="ARBA00004651"/>
    </source>
</evidence>
<dbReference type="OrthoDB" id="9811198at2"/>
<protein>
    <recommendedName>
        <fullName evidence="3 9">Protein MgtC</fullName>
    </recommendedName>
</protein>
<feature type="transmembrane region" description="Helical" evidence="9">
    <location>
        <begin position="112"/>
        <end position="129"/>
    </location>
</feature>
<sequence length="234" mass="24616">MVWHEFALRLLEALALGACIGTERQLRQRMAGLRTNALVAAGAALFVSVSAFTFDPQGHARIAAQVVSGIGFLGAGVIMRDGLNVRGLNTAATLWCSAAVGVLAGLGHALEAAIGTACILCANFGLRMLGQRINRNGTATAPEVEMVYRITTVCTAQEEIRVRGLLLHALTEMPALLLQSLHSEDTAAGGHIEVRADVLAAPGNEGKLEQIVSRISMEKSVSLVRWAIPAGALE</sequence>
<evidence type="ECO:0000259" key="10">
    <source>
        <dbReference type="Pfam" id="PF02308"/>
    </source>
</evidence>
<evidence type="ECO:0000256" key="2">
    <source>
        <dbReference type="ARBA" id="ARBA00009298"/>
    </source>
</evidence>
<dbReference type="EMBL" id="CP010537">
    <property type="protein sequence ID" value="AJG22887.1"/>
    <property type="molecule type" value="Genomic_DNA"/>
</dbReference>
<keyword evidence="13" id="KW-1185">Reference proteome</keyword>
<evidence type="ECO:0000256" key="3">
    <source>
        <dbReference type="ARBA" id="ARBA00013833"/>
    </source>
</evidence>
<evidence type="ECO:0000256" key="5">
    <source>
        <dbReference type="ARBA" id="ARBA00022692"/>
    </source>
</evidence>
<evidence type="ECO:0000259" key="11">
    <source>
        <dbReference type="Pfam" id="PF21770"/>
    </source>
</evidence>